<dbReference type="InterPro" id="IPR016169">
    <property type="entry name" value="FAD-bd_PCMH_sub2"/>
</dbReference>
<dbReference type="InterPro" id="IPR010031">
    <property type="entry name" value="FAD_lactone_oxidase-like"/>
</dbReference>
<keyword evidence="1" id="KW-0560">Oxidoreductase</keyword>
<dbReference type="EMBL" id="JAQFWP010000039">
    <property type="protein sequence ID" value="MDA2806683.1"/>
    <property type="molecule type" value="Genomic_DNA"/>
</dbReference>
<protein>
    <submittedName>
        <fullName evidence="4">FAD-binding oxidoreductase</fullName>
    </submittedName>
</protein>
<feature type="domain" description="FAD-binding PCMH-type" evidence="3">
    <location>
        <begin position="14"/>
        <end position="196"/>
    </location>
</feature>
<dbReference type="Gene3D" id="1.10.45.10">
    <property type="entry name" value="Vanillyl-alcohol Oxidase, Chain A, domain 4"/>
    <property type="match status" value="1"/>
</dbReference>
<dbReference type="RefSeq" id="WP_270679319.1">
    <property type="nucleotide sequence ID" value="NZ_JAQFWP010000039.1"/>
</dbReference>
<name>A0ABT4TPS5_9ACTN</name>
<dbReference type="PANTHER" id="PTHR43762">
    <property type="entry name" value="L-GULONOLACTONE OXIDASE"/>
    <property type="match status" value="1"/>
</dbReference>
<evidence type="ECO:0000256" key="2">
    <source>
        <dbReference type="SAM" id="MobiDB-lite"/>
    </source>
</evidence>
<dbReference type="InterPro" id="IPR007173">
    <property type="entry name" value="ALO_C"/>
</dbReference>
<dbReference type="PANTHER" id="PTHR43762:SF1">
    <property type="entry name" value="D-ARABINONO-1,4-LACTONE OXIDASE"/>
    <property type="match status" value="1"/>
</dbReference>
<accession>A0ABT4TPS5</accession>
<dbReference type="InterPro" id="IPR016166">
    <property type="entry name" value="FAD-bd_PCMH"/>
</dbReference>
<proteinExistence type="predicted"/>
<gene>
    <name evidence="4" type="ORF">O4U47_19395</name>
</gene>
<dbReference type="Proteomes" id="UP001165685">
    <property type="component" value="Unassembled WGS sequence"/>
</dbReference>
<evidence type="ECO:0000313" key="5">
    <source>
        <dbReference type="Proteomes" id="UP001165685"/>
    </source>
</evidence>
<evidence type="ECO:0000256" key="1">
    <source>
        <dbReference type="ARBA" id="ARBA00023002"/>
    </source>
</evidence>
<dbReference type="Pfam" id="PF01565">
    <property type="entry name" value="FAD_binding_4"/>
    <property type="match status" value="1"/>
</dbReference>
<keyword evidence="5" id="KW-1185">Reference proteome</keyword>
<dbReference type="InterPro" id="IPR016171">
    <property type="entry name" value="Vanillyl_alc_oxidase_C-sub2"/>
</dbReference>
<dbReference type="PROSITE" id="PS51387">
    <property type="entry name" value="FAD_PCMH"/>
    <property type="match status" value="1"/>
</dbReference>
<feature type="region of interest" description="Disordered" evidence="2">
    <location>
        <begin position="35"/>
        <end position="57"/>
    </location>
</feature>
<dbReference type="Pfam" id="PF04030">
    <property type="entry name" value="ALO"/>
    <property type="match status" value="1"/>
</dbReference>
<comment type="caution">
    <text evidence="4">The sequence shown here is derived from an EMBL/GenBank/DDBJ whole genome shotgun (WGS) entry which is preliminary data.</text>
</comment>
<evidence type="ECO:0000259" key="3">
    <source>
        <dbReference type="PROSITE" id="PS51387"/>
    </source>
</evidence>
<dbReference type="SUPFAM" id="SSF56176">
    <property type="entry name" value="FAD-binding/transporter-associated domain-like"/>
    <property type="match status" value="1"/>
</dbReference>
<sequence>MRTRRRLLTGWGRTAPTAATVVRPRTPEEAAAVLRGAGPRPDGRDQGRGLGRGAIPRGLGRSYGDAAQSAGGLVLDCAELAPGFRLDPAEGTVTAASGTRLSDLMARLLPLGRFLPVTPGTRQVTVGGAIAADIHGKNHHRDSSFGAHVRELTLVTPDGAERVCGPGRDPDLFWATVGGMGLTGVVTEARFDVPPVETSMMRVDTDRTRDLDEALELMAATDDRYHYTVCWVDLLARGASTGRGVLTRAHHAGIDELSARARRDPLGFSPRALFTAPKGVPSGLLNTWSVRAFNTAYYAKAPKRGRDEIQPLGSFFHPLDAVRDWNRVYGPSGLVQYQFVVPFGAEDTLRSIVARLSAAGAPSFLAVLKRFGEGTRGPLSFPRPGWTLALDLPASLPGLARLLDGFDEKVLEAGGAIYLAKDSRAKAETVHAMYPHMDEWRTVRKRVDPDGVLVSDLSRRLDL</sequence>
<dbReference type="InterPro" id="IPR036318">
    <property type="entry name" value="FAD-bd_PCMH-like_sf"/>
</dbReference>
<organism evidence="4 5">
    <name type="scientific">Nocardiopsis suaedae</name>
    <dbReference type="NCBI Taxonomy" id="3018444"/>
    <lineage>
        <taxon>Bacteria</taxon>
        <taxon>Bacillati</taxon>
        <taxon>Actinomycetota</taxon>
        <taxon>Actinomycetes</taxon>
        <taxon>Streptosporangiales</taxon>
        <taxon>Nocardiopsidaceae</taxon>
        <taxon>Nocardiopsis</taxon>
    </lineage>
</organism>
<dbReference type="Gene3D" id="3.30.465.10">
    <property type="match status" value="1"/>
</dbReference>
<dbReference type="InterPro" id="IPR006094">
    <property type="entry name" value="Oxid_FAD_bind_N"/>
</dbReference>
<evidence type="ECO:0000313" key="4">
    <source>
        <dbReference type="EMBL" id="MDA2806683.1"/>
    </source>
</evidence>
<reference evidence="4" key="1">
    <citation type="submission" date="2023-01" db="EMBL/GenBank/DDBJ databases">
        <title>Draft genome sequence of Nocardiopsis sp. LSu2-4 isolated from halophytes.</title>
        <authorList>
            <person name="Duangmal K."/>
            <person name="Chantavorakit T."/>
        </authorList>
    </citation>
    <scope>NUCLEOTIDE SEQUENCE</scope>
    <source>
        <strain evidence="4">LSu2-4</strain>
    </source>
</reference>